<protein>
    <recommendedName>
        <fullName evidence="4">chitin deacetylase</fullName>
        <ecNumber evidence="4">3.5.1.41</ecNumber>
    </recommendedName>
</protein>
<keyword evidence="6" id="KW-0732">Signal</keyword>
<comment type="caution">
    <text evidence="8">The sequence shown here is derived from an EMBL/GenBank/DDBJ whole genome shotgun (WGS) entry which is preliminary data.</text>
</comment>
<keyword evidence="2" id="KW-0119">Carbohydrate metabolism</keyword>
<dbReference type="InterPro" id="IPR002509">
    <property type="entry name" value="NODB_dom"/>
</dbReference>
<dbReference type="OrthoDB" id="407355at2759"/>
<keyword evidence="2" id="KW-0624">Polysaccharide degradation</keyword>
<evidence type="ECO:0000256" key="4">
    <source>
        <dbReference type="ARBA" id="ARBA00024056"/>
    </source>
</evidence>
<keyword evidence="3" id="KW-0170">Cobalt</keyword>
<evidence type="ECO:0000313" key="8">
    <source>
        <dbReference type="EMBL" id="KAF2841160.1"/>
    </source>
</evidence>
<evidence type="ECO:0000256" key="1">
    <source>
        <dbReference type="ARBA" id="ARBA00001941"/>
    </source>
</evidence>
<feature type="signal peptide" evidence="6">
    <location>
        <begin position="1"/>
        <end position="16"/>
    </location>
</feature>
<comment type="cofactor">
    <cofactor evidence="1">
        <name>Co(2+)</name>
        <dbReference type="ChEBI" id="CHEBI:48828"/>
    </cofactor>
</comment>
<dbReference type="EMBL" id="MU006091">
    <property type="protein sequence ID" value="KAF2841160.1"/>
    <property type="molecule type" value="Genomic_DNA"/>
</dbReference>
<evidence type="ECO:0000256" key="3">
    <source>
        <dbReference type="ARBA" id="ARBA00023285"/>
    </source>
</evidence>
<dbReference type="GO" id="GO:0009272">
    <property type="term" value="P:fungal-type cell wall biogenesis"/>
    <property type="evidence" value="ECO:0007669"/>
    <property type="project" value="UniProtKB-ARBA"/>
</dbReference>
<evidence type="ECO:0000313" key="9">
    <source>
        <dbReference type="Proteomes" id="UP000799429"/>
    </source>
</evidence>
<keyword evidence="2" id="KW-0146">Chitin degradation</keyword>
<feature type="domain" description="NodB homology" evidence="7">
    <location>
        <begin position="42"/>
        <end position="223"/>
    </location>
</feature>
<dbReference type="Proteomes" id="UP000799429">
    <property type="component" value="Unassembled WGS sequence"/>
</dbReference>
<name>A0A9P4SG69_9PEZI</name>
<dbReference type="AlphaFoldDB" id="A0A9P4SG69"/>
<organism evidence="8 9">
    <name type="scientific">Patellaria atrata CBS 101060</name>
    <dbReference type="NCBI Taxonomy" id="1346257"/>
    <lineage>
        <taxon>Eukaryota</taxon>
        <taxon>Fungi</taxon>
        <taxon>Dikarya</taxon>
        <taxon>Ascomycota</taxon>
        <taxon>Pezizomycotina</taxon>
        <taxon>Dothideomycetes</taxon>
        <taxon>Dothideomycetes incertae sedis</taxon>
        <taxon>Patellariales</taxon>
        <taxon>Patellariaceae</taxon>
        <taxon>Patellaria</taxon>
    </lineage>
</organism>
<sequence>MFVLFLLLLLPLYCVYKPPALVIRYFQYRWPDVLWRVSTSKKIVALTIDDAPSRYTKDILRLLKDHDATATFFIIGSQVSGHEDIMEDIVRGGNELGNHAMHDEPSRSLSDAELVLQMQEVETSINSAYAAVGRSLPQRYFRPGSGFFSTKMRKIMRDIGYRMVLGNVYPHDPQIPYSSVNARHILSMVQPGSIIICHDRRTWTPPMLQIVLPELKRRGYDVVTVSRLLEKT</sequence>
<dbReference type="Gene3D" id="3.20.20.370">
    <property type="entry name" value="Glycoside hydrolase/deacetylase"/>
    <property type="match status" value="1"/>
</dbReference>
<comment type="catalytic activity">
    <reaction evidence="5">
        <text>[(1-&gt;4)-N-acetyl-beta-D-glucosaminyl](n) + n H2O = chitosan + n acetate</text>
        <dbReference type="Rhea" id="RHEA:10464"/>
        <dbReference type="Rhea" id="RHEA-COMP:9593"/>
        <dbReference type="Rhea" id="RHEA-COMP:9597"/>
        <dbReference type="ChEBI" id="CHEBI:15377"/>
        <dbReference type="ChEBI" id="CHEBI:17029"/>
        <dbReference type="ChEBI" id="CHEBI:30089"/>
        <dbReference type="ChEBI" id="CHEBI:57704"/>
        <dbReference type="EC" id="3.5.1.41"/>
    </reaction>
    <physiologicalReaction direction="left-to-right" evidence="5">
        <dbReference type="Rhea" id="RHEA:10465"/>
    </physiologicalReaction>
</comment>
<dbReference type="PANTHER" id="PTHR10587:SF137">
    <property type="entry name" value="4-DEOXY-4-FORMAMIDO-L-ARABINOSE-PHOSPHOUNDECAPRENOL DEFORMYLASE ARND-RELATED"/>
    <property type="match status" value="1"/>
</dbReference>
<dbReference type="GO" id="GO:0006032">
    <property type="term" value="P:chitin catabolic process"/>
    <property type="evidence" value="ECO:0007669"/>
    <property type="project" value="UniProtKB-KW"/>
</dbReference>
<dbReference type="GO" id="GO:0005975">
    <property type="term" value="P:carbohydrate metabolic process"/>
    <property type="evidence" value="ECO:0007669"/>
    <property type="project" value="InterPro"/>
</dbReference>
<dbReference type="EC" id="3.5.1.41" evidence="4"/>
<feature type="chain" id="PRO_5040189202" description="chitin deacetylase" evidence="6">
    <location>
        <begin position="17"/>
        <end position="232"/>
    </location>
</feature>
<gene>
    <name evidence="8" type="ORF">M501DRAFT_1013972</name>
</gene>
<accession>A0A9P4SG69</accession>
<keyword evidence="9" id="KW-1185">Reference proteome</keyword>
<reference evidence="8" key="1">
    <citation type="journal article" date="2020" name="Stud. Mycol.">
        <title>101 Dothideomycetes genomes: a test case for predicting lifestyles and emergence of pathogens.</title>
        <authorList>
            <person name="Haridas S."/>
            <person name="Albert R."/>
            <person name="Binder M."/>
            <person name="Bloem J."/>
            <person name="Labutti K."/>
            <person name="Salamov A."/>
            <person name="Andreopoulos B."/>
            <person name="Baker S."/>
            <person name="Barry K."/>
            <person name="Bills G."/>
            <person name="Bluhm B."/>
            <person name="Cannon C."/>
            <person name="Castanera R."/>
            <person name="Culley D."/>
            <person name="Daum C."/>
            <person name="Ezra D."/>
            <person name="Gonzalez J."/>
            <person name="Henrissat B."/>
            <person name="Kuo A."/>
            <person name="Liang C."/>
            <person name="Lipzen A."/>
            <person name="Lutzoni F."/>
            <person name="Magnuson J."/>
            <person name="Mondo S."/>
            <person name="Nolan M."/>
            <person name="Ohm R."/>
            <person name="Pangilinan J."/>
            <person name="Park H.-J."/>
            <person name="Ramirez L."/>
            <person name="Alfaro M."/>
            <person name="Sun H."/>
            <person name="Tritt A."/>
            <person name="Yoshinaga Y."/>
            <person name="Zwiers L.-H."/>
            <person name="Turgeon B."/>
            <person name="Goodwin S."/>
            <person name="Spatafora J."/>
            <person name="Crous P."/>
            <person name="Grigoriev I."/>
        </authorList>
    </citation>
    <scope>NUCLEOTIDE SEQUENCE</scope>
    <source>
        <strain evidence="8">CBS 101060</strain>
    </source>
</reference>
<evidence type="ECO:0000256" key="6">
    <source>
        <dbReference type="SAM" id="SignalP"/>
    </source>
</evidence>
<dbReference type="CDD" id="cd10958">
    <property type="entry name" value="CE4_NodB_like_2"/>
    <property type="match status" value="1"/>
</dbReference>
<proteinExistence type="predicted"/>
<dbReference type="SUPFAM" id="SSF88713">
    <property type="entry name" value="Glycoside hydrolase/deacetylase"/>
    <property type="match status" value="1"/>
</dbReference>
<dbReference type="GO" id="GO:0004099">
    <property type="term" value="F:chitin deacetylase activity"/>
    <property type="evidence" value="ECO:0007669"/>
    <property type="project" value="UniProtKB-EC"/>
</dbReference>
<evidence type="ECO:0000256" key="2">
    <source>
        <dbReference type="ARBA" id="ARBA00023024"/>
    </source>
</evidence>
<evidence type="ECO:0000256" key="5">
    <source>
        <dbReference type="ARBA" id="ARBA00048494"/>
    </source>
</evidence>
<evidence type="ECO:0000259" key="7">
    <source>
        <dbReference type="PROSITE" id="PS51677"/>
    </source>
</evidence>
<dbReference type="InterPro" id="IPR011330">
    <property type="entry name" value="Glyco_hydro/deAcase_b/a-brl"/>
</dbReference>
<dbReference type="Pfam" id="PF01522">
    <property type="entry name" value="Polysacc_deac_1"/>
    <property type="match status" value="1"/>
</dbReference>
<dbReference type="PROSITE" id="PS51677">
    <property type="entry name" value="NODB"/>
    <property type="match status" value="1"/>
</dbReference>
<dbReference type="InterPro" id="IPR050248">
    <property type="entry name" value="Polysacc_deacetylase_ArnD"/>
</dbReference>
<dbReference type="PANTHER" id="PTHR10587">
    <property type="entry name" value="GLYCOSYL TRANSFERASE-RELATED"/>
    <property type="match status" value="1"/>
</dbReference>